<reference evidence="3" key="1">
    <citation type="submission" date="2017-09" db="EMBL/GenBank/DDBJ databases">
        <title>Depth-based differentiation of microbial function through sediment-hosted aquifers and enrichment of novel symbionts in the deep terrestrial subsurface.</title>
        <authorList>
            <person name="Probst A.J."/>
            <person name="Ladd B."/>
            <person name="Jarett J.K."/>
            <person name="Geller-Mcgrath D.E."/>
            <person name="Sieber C.M.K."/>
            <person name="Emerson J.B."/>
            <person name="Anantharaman K."/>
            <person name="Thomas B.C."/>
            <person name="Malmstrom R."/>
            <person name="Stieglmeier M."/>
            <person name="Klingl A."/>
            <person name="Woyke T."/>
            <person name="Ryan C.M."/>
            <person name="Banfield J.F."/>
        </authorList>
    </citation>
    <scope>NUCLEOTIDE SEQUENCE [LARGE SCALE GENOMIC DNA]</scope>
</reference>
<gene>
    <name evidence="2" type="ORF">CO162_05665</name>
</gene>
<comment type="caution">
    <text evidence="2">The sequence shown here is derived from an EMBL/GenBank/DDBJ whole genome shotgun (WGS) entry which is preliminary data.</text>
</comment>
<name>A0A2M7YF14_9BACT</name>
<dbReference type="EMBL" id="PFWI01000202">
    <property type="protein sequence ID" value="PJA61560.1"/>
    <property type="molecule type" value="Genomic_DNA"/>
</dbReference>
<keyword evidence="1" id="KW-0732">Signal</keyword>
<organism evidence="2 3">
    <name type="scientific">bacterium (Candidatus Ratteibacteria) CG_4_9_14_3_um_filter_41_21</name>
    <dbReference type="NCBI Taxonomy" id="2014289"/>
    <lineage>
        <taxon>Bacteria</taxon>
        <taxon>Candidatus Ratteibacteria</taxon>
    </lineage>
</organism>
<sequence>MKRMLIVVLSCLLISSFAFAEWGIGEKPGTEPDGFRGIKWGTSIDSLAGMKYYRTDPSYGGTQVYTKKNEDLKIGAANLEEVEYNFWQGKFCSGRIHTVGFSNWSGLKEATFEKFGAGYQDNKYIKTFDWFGTRTMMMLEYSEITEQGTLFLFSPVINEQQEAWKKRKAREGAEGGF</sequence>
<accession>A0A2M7YF14</accession>
<feature type="signal peptide" evidence="1">
    <location>
        <begin position="1"/>
        <end position="20"/>
    </location>
</feature>
<dbReference type="AlphaFoldDB" id="A0A2M7YF14"/>
<dbReference type="Proteomes" id="UP000229213">
    <property type="component" value="Unassembled WGS sequence"/>
</dbReference>
<protein>
    <submittedName>
        <fullName evidence="2">Uncharacterized protein</fullName>
    </submittedName>
</protein>
<evidence type="ECO:0000313" key="2">
    <source>
        <dbReference type="EMBL" id="PJA61560.1"/>
    </source>
</evidence>
<proteinExistence type="predicted"/>
<evidence type="ECO:0000256" key="1">
    <source>
        <dbReference type="SAM" id="SignalP"/>
    </source>
</evidence>
<evidence type="ECO:0000313" key="3">
    <source>
        <dbReference type="Proteomes" id="UP000229213"/>
    </source>
</evidence>
<feature type="chain" id="PRO_5014993134" evidence="1">
    <location>
        <begin position="21"/>
        <end position="177"/>
    </location>
</feature>